<organism evidence="3 4">
    <name type="scientific">Papaver somniferum</name>
    <name type="common">Opium poppy</name>
    <dbReference type="NCBI Taxonomy" id="3469"/>
    <lineage>
        <taxon>Eukaryota</taxon>
        <taxon>Viridiplantae</taxon>
        <taxon>Streptophyta</taxon>
        <taxon>Embryophyta</taxon>
        <taxon>Tracheophyta</taxon>
        <taxon>Spermatophyta</taxon>
        <taxon>Magnoliopsida</taxon>
        <taxon>Ranunculales</taxon>
        <taxon>Papaveraceae</taxon>
        <taxon>Papaveroideae</taxon>
        <taxon>Papaver</taxon>
    </lineage>
</organism>
<dbReference type="Proteomes" id="UP000316621">
    <property type="component" value="Chromosome 1"/>
</dbReference>
<protein>
    <recommendedName>
        <fullName evidence="2">Retrotransposon Copia-like N-terminal domain-containing protein</fullName>
    </recommendedName>
</protein>
<keyword evidence="4" id="KW-1185">Reference proteome</keyword>
<feature type="region of interest" description="Disordered" evidence="1">
    <location>
        <begin position="1"/>
        <end position="24"/>
    </location>
</feature>
<name>A0A4Y7I4K7_PAPSO</name>
<proteinExistence type="predicted"/>
<reference evidence="3 4" key="1">
    <citation type="journal article" date="2018" name="Science">
        <title>The opium poppy genome and morphinan production.</title>
        <authorList>
            <person name="Guo L."/>
            <person name="Winzer T."/>
            <person name="Yang X."/>
            <person name="Li Y."/>
            <person name="Ning Z."/>
            <person name="He Z."/>
            <person name="Teodor R."/>
            <person name="Lu Y."/>
            <person name="Bowser T.A."/>
            <person name="Graham I.A."/>
            <person name="Ye K."/>
        </authorList>
    </citation>
    <scope>NUCLEOTIDE SEQUENCE [LARGE SCALE GENOMIC DNA]</scope>
    <source>
        <strain evidence="4">cv. HN1</strain>
        <tissue evidence="3">Leaves</tissue>
    </source>
</reference>
<gene>
    <name evidence="3" type="ORF">C5167_036781</name>
</gene>
<feature type="domain" description="Retrotransposon Copia-like N-terminal" evidence="2">
    <location>
        <begin position="36"/>
        <end position="83"/>
    </location>
</feature>
<dbReference type="PANTHER" id="PTHR37610:SF97">
    <property type="entry name" value="RETROTRANSPOSON GAG DOMAIN-CONTAINING PROTEIN"/>
    <property type="match status" value="1"/>
</dbReference>
<evidence type="ECO:0000256" key="1">
    <source>
        <dbReference type="SAM" id="MobiDB-lite"/>
    </source>
</evidence>
<dbReference type="EMBL" id="CM010715">
    <property type="protein sequence ID" value="RZC43833.1"/>
    <property type="molecule type" value="Genomic_DNA"/>
</dbReference>
<dbReference type="AlphaFoldDB" id="A0A4Y7I4K7"/>
<evidence type="ECO:0000313" key="3">
    <source>
        <dbReference type="EMBL" id="RZC43833.1"/>
    </source>
</evidence>
<evidence type="ECO:0000259" key="2">
    <source>
        <dbReference type="Pfam" id="PF14244"/>
    </source>
</evidence>
<sequence length="368" mass="41607">MVTPPSSPTKKPDDSLSETPIEPTPKVAINDPYAIHHSDNTSLVLFTPLLNGENYGIWARGITMALSAKDKMNFINGSILEPEDSNLYARWKRSTNLVKMWITNSIEPDIKSSFMYVDSAYQLWNELHDHFYQSNAPKIFKLKHAISTLKIEGMSVSMFFTKMKALWEELDATSMGTTPCICAAGKEIAEHRNRDKVMEFLQGLDDRFANVKSSALLMDPIPSINKVYNLVRQEEKQLHISTSSNVQVESATLFNQRSESKYSKGPENKKPRPFCYHCNMIGHSREKCWKLNGYPPNYVPKSKERQGTMLATSRNEKESSTPKESFTADDYQEYMKFKSFMASKGGDSSVVSSANLAGPYKEDADWSG</sequence>
<dbReference type="Gramene" id="RZC43833">
    <property type="protein sequence ID" value="RZC43833"/>
    <property type="gene ID" value="C5167_036781"/>
</dbReference>
<dbReference type="Pfam" id="PF14244">
    <property type="entry name" value="Retrotran_gag_3"/>
    <property type="match status" value="1"/>
</dbReference>
<dbReference type="InterPro" id="IPR029472">
    <property type="entry name" value="Copia-like_N"/>
</dbReference>
<dbReference type="PANTHER" id="PTHR37610">
    <property type="entry name" value="CCHC-TYPE DOMAIN-CONTAINING PROTEIN"/>
    <property type="match status" value="1"/>
</dbReference>
<dbReference type="OMA" id="PRIYQIQ"/>
<feature type="region of interest" description="Disordered" evidence="1">
    <location>
        <begin position="300"/>
        <end position="327"/>
    </location>
</feature>
<accession>A0A4Y7I4K7</accession>
<evidence type="ECO:0000313" key="4">
    <source>
        <dbReference type="Proteomes" id="UP000316621"/>
    </source>
</evidence>